<protein>
    <recommendedName>
        <fullName evidence="3">SDR family oxidoreductase</fullName>
    </recommendedName>
</protein>
<keyword evidence="2" id="KW-1185">Reference proteome</keyword>
<dbReference type="SUPFAM" id="SSF51735">
    <property type="entry name" value="NAD(P)-binding Rossmann-fold domains"/>
    <property type="match status" value="1"/>
</dbReference>
<dbReference type="EMBL" id="BNJR01000017">
    <property type="protein sequence ID" value="GHP14778.1"/>
    <property type="molecule type" value="Genomic_DNA"/>
</dbReference>
<dbReference type="InterPro" id="IPR036291">
    <property type="entry name" value="NAD(P)-bd_dom_sf"/>
</dbReference>
<gene>
    <name evidence="1" type="ORF">YK48G_22030</name>
</gene>
<comment type="caution">
    <text evidence="1">The sequence shown here is derived from an EMBL/GenBank/DDBJ whole genome shotgun (WGS) entry which is preliminary data.</text>
</comment>
<accession>A0ABQ3W0S8</accession>
<evidence type="ECO:0008006" key="3">
    <source>
        <dbReference type="Google" id="ProtNLM"/>
    </source>
</evidence>
<name>A0ABQ3W0S8_9LACO</name>
<evidence type="ECO:0000313" key="2">
    <source>
        <dbReference type="Proteomes" id="UP000604765"/>
    </source>
</evidence>
<proteinExistence type="predicted"/>
<organism evidence="1 2">
    <name type="scientific">Lentilactobacillus fungorum</name>
    <dbReference type="NCBI Taxonomy" id="2201250"/>
    <lineage>
        <taxon>Bacteria</taxon>
        <taxon>Bacillati</taxon>
        <taxon>Bacillota</taxon>
        <taxon>Bacilli</taxon>
        <taxon>Lactobacillales</taxon>
        <taxon>Lactobacillaceae</taxon>
        <taxon>Lentilactobacillus</taxon>
    </lineage>
</organism>
<dbReference type="InterPro" id="IPR002347">
    <property type="entry name" value="SDR_fam"/>
</dbReference>
<sequence>MIQLSAVAGGIFYTNHFTYRMKRIAKPEEVSKLVLFLASDDSSYSTGAEFVVDGGSTAQ</sequence>
<dbReference type="Gene3D" id="3.40.50.720">
    <property type="entry name" value="NAD(P)-binding Rossmann-like Domain"/>
    <property type="match status" value="1"/>
</dbReference>
<dbReference type="Pfam" id="PF13561">
    <property type="entry name" value="adh_short_C2"/>
    <property type="match status" value="1"/>
</dbReference>
<reference evidence="1 2" key="1">
    <citation type="journal article" date="2021" name="Int. J. Syst. Evol. Microbiol.">
        <title>Lentilactobacillus fungorum sp. nov., isolated from spent mushroom substrates.</title>
        <authorList>
            <person name="Tohno M."/>
            <person name="Tanizawa Y."/>
            <person name="Kojima Y."/>
            <person name="Sakamoto M."/>
            <person name="Ohkuma M."/>
            <person name="Kobayashi H."/>
        </authorList>
    </citation>
    <scope>NUCLEOTIDE SEQUENCE [LARGE SCALE GENOMIC DNA]</scope>
    <source>
        <strain evidence="1 2">YK48G</strain>
    </source>
</reference>
<dbReference type="Proteomes" id="UP000604765">
    <property type="component" value="Unassembled WGS sequence"/>
</dbReference>
<evidence type="ECO:0000313" key="1">
    <source>
        <dbReference type="EMBL" id="GHP14778.1"/>
    </source>
</evidence>